<dbReference type="Pfam" id="PF05291">
    <property type="entry name" value="Bystin"/>
    <property type="match status" value="1"/>
</dbReference>
<evidence type="ECO:0000256" key="1">
    <source>
        <dbReference type="ARBA" id="ARBA00007114"/>
    </source>
</evidence>
<protein>
    <submittedName>
        <fullName evidence="2">SnoRNA-binding rRNA-processing protein</fullName>
    </submittedName>
</protein>
<organism evidence="2 3">
    <name type="scientific">Rhizopus stolonifer</name>
    <name type="common">Rhizopus nigricans</name>
    <dbReference type="NCBI Taxonomy" id="4846"/>
    <lineage>
        <taxon>Eukaryota</taxon>
        <taxon>Fungi</taxon>
        <taxon>Fungi incertae sedis</taxon>
        <taxon>Mucoromycota</taxon>
        <taxon>Mucoromycotina</taxon>
        <taxon>Mucoromycetes</taxon>
        <taxon>Mucorales</taxon>
        <taxon>Mucorineae</taxon>
        <taxon>Rhizopodaceae</taxon>
        <taxon>Rhizopus</taxon>
    </lineage>
</organism>
<keyword evidence="3" id="KW-1185">Reference proteome</keyword>
<dbReference type="GO" id="GO:0030515">
    <property type="term" value="F:snoRNA binding"/>
    <property type="evidence" value="ECO:0007669"/>
    <property type="project" value="TreeGrafter"/>
</dbReference>
<dbReference type="PANTHER" id="PTHR12821:SF0">
    <property type="entry name" value="BYSTIN"/>
    <property type="match status" value="1"/>
</dbReference>
<dbReference type="PANTHER" id="PTHR12821">
    <property type="entry name" value="BYSTIN"/>
    <property type="match status" value="1"/>
</dbReference>
<accession>A0A367IMK0</accession>
<comment type="caution">
    <text evidence="2">The sequence shown here is derived from an EMBL/GenBank/DDBJ whole genome shotgun (WGS) entry which is preliminary data.</text>
</comment>
<evidence type="ECO:0000313" key="2">
    <source>
        <dbReference type="EMBL" id="RCH78898.1"/>
    </source>
</evidence>
<dbReference type="GO" id="GO:0005730">
    <property type="term" value="C:nucleolus"/>
    <property type="evidence" value="ECO:0007669"/>
    <property type="project" value="TreeGrafter"/>
</dbReference>
<evidence type="ECO:0000313" key="3">
    <source>
        <dbReference type="Proteomes" id="UP000253551"/>
    </source>
</evidence>
<sequence length="346" mass="39920">MLVDETFVQTVINIEKDQLRRRKELDREEDTIRECTLQYLTLNTEYHVIPTYTQAEQDQAFICTQTKPWTTLADIVFSKKETIAIKGRPVLPIADRKVAQVYKKMGQSLAHFTTVDTLPKAIKIIPSLSNWDAVLFLTCPSNWSSEAVLQITLLFLNHIKAIQTKQYFEYVLVHAIKSNLIQHNYVRLDSALYQCLQKAILSHPGIFFKGYLFPQSELGCLSLAEAMILRDMMTGIPVVYTTMALLQFSTCSITLPVSLLMDALVNQRQPLPYRVIDALVYHYFNQSTVVPCIWYQTLDTFISVYHTDMVPIHKKKLLDTIHNQQCLDHISHAYLIQNIKDEFINI</sequence>
<dbReference type="OrthoDB" id="2192561at2759"/>
<dbReference type="GO" id="GO:0006364">
    <property type="term" value="P:rRNA processing"/>
    <property type="evidence" value="ECO:0007669"/>
    <property type="project" value="TreeGrafter"/>
</dbReference>
<dbReference type="EMBL" id="PJQM01006918">
    <property type="protein sequence ID" value="RCH78898.1"/>
    <property type="molecule type" value="Genomic_DNA"/>
</dbReference>
<dbReference type="STRING" id="4846.A0A367IMK0"/>
<comment type="similarity">
    <text evidence="1">Belongs to the bystin family.</text>
</comment>
<dbReference type="InterPro" id="IPR007955">
    <property type="entry name" value="Bystin"/>
</dbReference>
<dbReference type="AlphaFoldDB" id="A0A367IMK0"/>
<gene>
    <name evidence="2" type="primary">ENP1_1</name>
    <name evidence="2" type="ORF">CU098_004208</name>
</gene>
<proteinExistence type="inferred from homology"/>
<name>A0A367IMK0_RHIST</name>
<reference evidence="2 3" key="1">
    <citation type="journal article" date="2018" name="G3 (Bethesda)">
        <title>Phylogenetic and Phylogenomic Definition of Rhizopus Species.</title>
        <authorList>
            <person name="Gryganskyi A.P."/>
            <person name="Golan J."/>
            <person name="Dolatabadi S."/>
            <person name="Mondo S."/>
            <person name="Robb S."/>
            <person name="Idnurm A."/>
            <person name="Muszewska A."/>
            <person name="Steczkiewicz K."/>
            <person name="Masonjones S."/>
            <person name="Liao H.L."/>
            <person name="Gajdeczka M.T."/>
            <person name="Anike F."/>
            <person name="Vuek A."/>
            <person name="Anishchenko I.M."/>
            <person name="Voigt K."/>
            <person name="de Hoog G.S."/>
            <person name="Smith M.E."/>
            <person name="Heitman J."/>
            <person name="Vilgalys R."/>
            <person name="Stajich J.E."/>
        </authorList>
    </citation>
    <scope>NUCLEOTIDE SEQUENCE [LARGE SCALE GENOMIC DNA]</scope>
    <source>
        <strain evidence="2 3">LSU 92-RS-03</strain>
    </source>
</reference>
<dbReference type="GO" id="GO:0030688">
    <property type="term" value="C:preribosome, small subunit precursor"/>
    <property type="evidence" value="ECO:0007669"/>
    <property type="project" value="TreeGrafter"/>
</dbReference>
<dbReference type="GO" id="GO:0005737">
    <property type="term" value="C:cytoplasm"/>
    <property type="evidence" value="ECO:0007669"/>
    <property type="project" value="TreeGrafter"/>
</dbReference>
<dbReference type="Proteomes" id="UP000253551">
    <property type="component" value="Unassembled WGS sequence"/>
</dbReference>